<protein>
    <submittedName>
        <fullName evidence="1">Uncharacterized protein</fullName>
    </submittedName>
</protein>
<evidence type="ECO:0000313" key="1">
    <source>
        <dbReference type="EMBL" id="SEL07419.1"/>
    </source>
</evidence>
<dbReference type="Proteomes" id="UP000186015">
    <property type="component" value="Unassembled WGS sequence"/>
</dbReference>
<name>A0A1H7M8K4_RUMAL</name>
<proteinExistence type="predicted"/>
<evidence type="ECO:0000313" key="2">
    <source>
        <dbReference type="Proteomes" id="UP000186015"/>
    </source>
</evidence>
<gene>
    <name evidence="1" type="ORF">SAMN05216469_11114</name>
</gene>
<dbReference type="EMBL" id="FOAT01000011">
    <property type="protein sequence ID" value="SEL07419.1"/>
    <property type="molecule type" value="Genomic_DNA"/>
</dbReference>
<organism evidence="1 2">
    <name type="scientific">Ruminococcus albus</name>
    <dbReference type="NCBI Taxonomy" id="1264"/>
    <lineage>
        <taxon>Bacteria</taxon>
        <taxon>Bacillati</taxon>
        <taxon>Bacillota</taxon>
        <taxon>Clostridia</taxon>
        <taxon>Eubacteriales</taxon>
        <taxon>Oscillospiraceae</taxon>
        <taxon>Ruminococcus</taxon>
    </lineage>
</organism>
<reference evidence="1 2" key="1">
    <citation type="submission" date="2016-10" db="EMBL/GenBank/DDBJ databases">
        <authorList>
            <person name="de Groot N.N."/>
        </authorList>
    </citation>
    <scope>NUCLEOTIDE SEQUENCE [LARGE SCALE GENOMIC DNA]</scope>
    <source>
        <strain evidence="1 2">KH2T6</strain>
    </source>
</reference>
<dbReference type="AlphaFoldDB" id="A0A1H7M8K4"/>
<sequence>MVSTTVTVKNGAGKTCKQCSADTAGTTIYERGILNAS</sequence>
<accession>A0A1H7M8K4</accession>